<dbReference type="GO" id="GO:0031177">
    <property type="term" value="F:phosphopantetheine binding"/>
    <property type="evidence" value="ECO:0007669"/>
    <property type="project" value="InterPro"/>
</dbReference>
<dbReference type="InterPro" id="IPR045851">
    <property type="entry name" value="AMP-bd_C_sf"/>
</dbReference>
<dbReference type="InterPro" id="IPR000873">
    <property type="entry name" value="AMP-dep_synth/lig_dom"/>
</dbReference>
<dbReference type="RefSeq" id="WP_204009193.1">
    <property type="nucleotide sequence ID" value="NZ_BOPG01000089.1"/>
</dbReference>
<accession>A0A8J4E6D8</accession>
<name>A0A8J4E6D8_9ACTN</name>
<gene>
    <name evidence="5" type="ORF">Vau01_106450</name>
</gene>
<evidence type="ECO:0000256" key="1">
    <source>
        <dbReference type="ARBA" id="ARBA00022450"/>
    </source>
</evidence>
<dbReference type="PROSITE" id="PS50075">
    <property type="entry name" value="CARRIER"/>
    <property type="match status" value="1"/>
</dbReference>
<dbReference type="GO" id="GO:0016877">
    <property type="term" value="F:ligase activity, forming carbon-sulfur bonds"/>
    <property type="evidence" value="ECO:0007669"/>
    <property type="project" value="UniProtKB-ARBA"/>
</dbReference>
<dbReference type="InterPro" id="IPR042099">
    <property type="entry name" value="ANL_N_sf"/>
</dbReference>
<evidence type="ECO:0000256" key="2">
    <source>
        <dbReference type="ARBA" id="ARBA00022553"/>
    </source>
</evidence>
<keyword evidence="5" id="KW-0436">Ligase</keyword>
<dbReference type="Gene3D" id="3.40.50.12780">
    <property type="entry name" value="N-terminal domain of ligase-like"/>
    <property type="match status" value="1"/>
</dbReference>
<dbReference type="Pfam" id="PF00501">
    <property type="entry name" value="AMP-binding"/>
    <property type="match status" value="1"/>
</dbReference>
<dbReference type="InterPro" id="IPR020806">
    <property type="entry name" value="PKS_PP-bd"/>
</dbReference>
<dbReference type="Gene3D" id="1.10.1200.10">
    <property type="entry name" value="ACP-like"/>
    <property type="match status" value="1"/>
</dbReference>
<dbReference type="InterPro" id="IPR020845">
    <property type="entry name" value="AMP-binding_CS"/>
</dbReference>
<feature type="region of interest" description="Disordered" evidence="3">
    <location>
        <begin position="593"/>
        <end position="617"/>
    </location>
</feature>
<dbReference type="PROSITE" id="PS00455">
    <property type="entry name" value="AMP_BINDING"/>
    <property type="match status" value="1"/>
</dbReference>
<protein>
    <submittedName>
        <fullName evidence="5">Long-chain-fatty-acid--CoA ligase</fullName>
    </submittedName>
</protein>
<dbReference type="InterPro" id="IPR009081">
    <property type="entry name" value="PP-bd_ACP"/>
</dbReference>
<evidence type="ECO:0000313" key="6">
    <source>
        <dbReference type="Proteomes" id="UP000612585"/>
    </source>
</evidence>
<keyword evidence="1" id="KW-0596">Phosphopantetheine</keyword>
<dbReference type="InterPro" id="IPR050237">
    <property type="entry name" value="ATP-dep_AMP-bd_enzyme"/>
</dbReference>
<dbReference type="PANTHER" id="PTHR43767">
    <property type="entry name" value="LONG-CHAIN-FATTY-ACID--COA LIGASE"/>
    <property type="match status" value="1"/>
</dbReference>
<evidence type="ECO:0000259" key="4">
    <source>
        <dbReference type="PROSITE" id="PS50075"/>
    </source>
</evidence>
<dbReference type="InterPro" id="IPR025110">
    <property type="entry name" value="AMP-bd_C"/>
</dbReference>
<reference evidence="5" key="1">
    <citation type="submission" date="2021-01" db="EMBL/GenBank/DDBJ databases">
        <title>Whole genome shotgun sequence of Virgisporangium aurantiacum NBRC 16421.</title>
        <authorList>
            <person name="Komaki H."/>
            <person name="Tamura T."/>
        </authorList>
    </citation>
    <scope>NUCLEOTIDE SEQUENCE</scope>
    <source>
        <strain evidence="5">NBRC 16421</strain>
    </source>
</reference>
<dbReference type="SMART" id="SM00823">
    <property type="entry name" value="PKS_PP"/>
    <property type="match status" value="1"/>
</dbReference>
<dbReference type="SUPFAM" id="SSF47336">
    <property type="entry name" value="ACP-like"/>
    <property type="match status" value="1"/>
</dbReference>
<dbReference type="Pfam" id="PF13193">
    <property type="entry name" value="AMP-binding_C"/>
    <property type="match status" value="1"/>
</dbReference>
<feature type="region of interest" description="Disordered" evidence="3">
    <location>
        <begin position="488"/>
        <end position="524"/>
    </location>
</feature>
<dbReference type="SMART" id="SM01294">
    <property type="entry name" value="PKS_PP_betabranch"/>
    <property type="match status" value="1"/>
</dbReference>
<evidence type="ECO:0000313" key="5">
    <source>
        <dbReference type="EMBL" id="GIJ63129.1"/>
    </source>
</evidence>
<dbReference type="Proteomes" id="UP000612585">
    <property type="component" value="Unassembled WGS sequence"/>
</dbReference>
<dbReference type="AlphaFoldDB" id="A0A8J4E6D8"/>
<organism evidence="5 6">
    <name type="scientific">Virgisporangium aurantiacum</name>
    <dbReference type="NCBI Taxonomy" id="175570"/>
    <lineage>
        <taxon>Bacteria</taxon>
        <taxon>Bacillati</taxon>
        <taxon>Actinomycetota</taxon>
        <taxon>Actinomycetes</taxon>
        <taxon>Micromonosporales</taxon>
        <taxon>Micromonosporaceae</taxon>
        <taxon>Virgisporangium</taxon>
    </lineage>
</organism>
<evidence type="ECO:0000256" key="3">
    <source>
        <dbReference type="SAM" id="MobiDB-lite"/>
    </source>
</evidence>
<keyword evidence="6" id="KW-1185">Reference proteome</keyword>
<proteinExistence type="predicted"/>
<dbReference type="Pfam" id="PF00550">
    <property type="entry name" value="PP-binding"/>
    <property type="match status" value="1"/>
</dbReference>
<dbReference type="EMBL" id="BOPG01000089">
    <property type="protein sequence ID" value="GIJ63129.1"/>
    <property type="molecule type" value="Genomic_DNA"/>
</dbReference>
<keyword evidence="2" id="KW-0597">Phosphoprotein</keyword>
<dbReference type="PANTHER" id="PTHR43767:SF10">
    <property type="entry name" value="SURFACTIN SYNTHASE SUBUNIT 1"/>
    <property type="match status" value="1"/>
</dbReference>
<dbReference type="Gene3D" id="3.30.300.30">
    <property type="match status" value="1"/>
</dbReference>
<sequence>MESIHTVPDLLRRWVRTDPDRVALAVDGGGTLTYRGWEERSNAVAHGLLGRGLRPGDAAALLFDNREWIEYAVAYLGVLKVGGIAVPLSGRMTEPELALALDHCTPVGLVHAGRRTVSGVSGWVASVADLVDDGVLGPVPGSVRPGDICEVLYTSGTTGRPKGVASTHQHSVRPLVEAPHWYPERWAASAGRTYLHANSIGSAAGQLRLLEPLGPLGMTTLALPVFDAERFCTLLAEHRVAVVQLVPTMALTILDIGAHERHDLSGVQTVVFGCAPLPASAVPDLARAFPAATLVNMYELSEARHVGTYAVCGDGPNAAVGRPRGATEVRITGSDGREVSRGEIGEIRLRWAGLGPHSYYRDPSATDAVFGDGWTRTGDAGRLDEHGHLTLVDRLKDVIISAGQSISSVEIEDVLFQHPAVSEAVVFGLPHRIHGEEVAAAVVLNDGGATVEQVRAFVADRLSRHKVPRLVFAVEAIPRNRNGKPLKRELRDRFGSVDATPTDATTDELPDRSSSAKASEPDRERVVRALWSQVLGTEPGPNDNFFDLGGDSVRASQLAARICDEFGVRLTVGELFEHPTVGAVADLISDVARAGRPAPPPIRRLPRVPLTQPRSPS</sequence>
<feature type="domain" description="Carrier" evidence="4">
    <location>
        <begin position="518"/>
        <end position="592"/>
    </location>
</feature>
<dbReference type="SUPFAM" id="SSF56801">
    <property type="entry name" value="Acetyl-CoA synthetase-like"/>
    <property type="match status" value="1"/>
</dbReference>
<dbReference type="InterPro" id="IPR036736">
    <property type="entry name" value="ACP-like_sf"/>
</dbReference>
<comment type="caution">
    <text evidence="5">The sequence shown here is derived from an EMBL/GenBank/DDBJ whole genome shotgun (WGS) entry which is preliminary data.</text>
</comment>